<dbReference type="EMBL" id="CP001684">
    <property type="protein sequence ID" value="ACV21255.1"/>
    <property type="molecule type" value="Genomic_DNA"/>
</dbReference>
<dbReference type="RefSeq" id="WP_012797366.1">
    <property type="nucleotide sequence ID" value="NC_013165.1"/>
</dbReference>
<dbReference type="InterPro" id="IPR010181">
    <property type="entry name" value="CGCAxxGCC_motif"/>
</dbReference>
<dbReference type="Proteomes" id="UP000002026">
    <property type="component" value="Chromosome"/>
</dbReference>
<protein>
    <submittedName>
        <fullName evidence="1">C_GCAxxG_C_C family probable redox protein</fullName>
    </submittedName>
</protein>
<organism evidence="1 2">
    <name type="scientific">Slackia heliotrinireducens (strain ATCC 29202 / DSM 20476 / NCTC 11029 / RHS 1)</name>
    <name type="common">Peptococcus heliotrinreducens</name>
    <dbReference type="NCBI Taxonomy" id="471855"/>
    <lineage>
        <taxon>Bacteria</taxon>
        <taxon>Bacillati</taxon>
        <taxon>Actinomycetota</taxon>
        <taxon>Coriobacteriia</taxon>
        <taxon>Eggerthellales</taxon>
        <taxon>Eggerthellaceae</taxon>
        <taxon>Slackia</taxon>
    </lineage>
</organism>
<dbReference type="KEGG" id="shi:Shel_01840"/>
<gene>
    <name evidence="1" type="ordered locus">Shel_01840</name>
</gene>
<accession>C7N1G3</accession>
<dbReference type="AlphaFoldDB" id="C7N1G3"/>
<reference evidence="1 2" key="1">
    <citation type="journal article" date="2009" name="Stand. Genomic Sci.">
        <title>Complete genome sequence of Slackia heliotrinireducens type strain (RHS 1).</title>
        <authorList>
            <person name="Pukall R."/>
            <person name="Lapidus A."/>
            <person name="Nolan M."/>
            <person name="Copeland A."/>
            <person name="Glavina Del Rio T."/>
            <person name="Lucas S."/>
            <person name="Chen F."/>
            <person name="Tice H."/>
            <person name="Cheng J.F."/>
            <person name="Chertkov O."/>
            <person name="Bruce D."/>
            <person name="Goodwin L."/>
            <person name="Kuske C."/>
            <person name="Brettin T."/>
            <person name="Detter J.C."/>
            <person name="Han C."/>
            <person name="Pitluck S."/>
            <person name="Pati A."/>
            <person name="Mavrommatis K."/>
            <person name="Ivanova N."/>
            <person name="Ovchinnikova G."/>
            <person name="Chen A."/>
            <person name="Palaniappan K."/>
            <person name="Schneider S."/>
            <person name="Rohde M."/>
            <person name="Chain P."/>
            <person name="D'haeseleer P."/>
            <person name="Goker M."/>
            <person name="Bristow J."/>
            <person name="Eisen J.A."/>
            <person name="Markowitz V."/>
            <person name="Kyrpides N.C."/>
            <person name="Klenk H.P."/>
            <person name="Hugenholtz P."/>
        </authorList>
    </citation>
    <scope>NUCLEOTIDE SEQUENCE [LARGE SCALE GENOMIC DNA]</scope>
    <source>
        <strain evidence="2">ATCC 29202 / DSM 20476 / NCTC 11029 / RHS 1</strain>
    </source>
</reference>
<name>C7N1G3_SLAHD</name>
<evidence type="ECO:0000313" key="2">
    <source>
        <dbReference type="Proteomes" id="UP000002026"/>
    </source>
</evidence>
<keyword evidence="2" id="KW-1185">Reference proteome</keyword>
<proteinExistence type="predicted"/>
<dbReference type="Pfam" id="PF09719">
    <property type="entry name" value="C_GCAxxG_C_C"/>
    <property type="match status" value="1"/>
</dbReference>
<dbReference type="NCBIfam" id="TIGR01909">
    <property type="entry name" value="C_GCAxxG_C_C"/>
    <property type="match status" value="1"/>
</dbReference>
<sequence>MDIDVERRVAHALELHERGFNCAQCVACATCDLAGLDEKAAFRLAEGFGGGMGGFTETCGAISGGIMVMGYRMSKGPDGPITKKSTYVRAKQLVEDFRKKNGSTLCGVIRGETGGPKLRTCDGCIEDGVRLALAQMVDIDATA</sequence>
<dbReference type="STRING" id="471855.Shel_01840"/>
<dbReference type="eggNOG" id="COG1433">
    <property type="taxonomic scope" value="Bacteria"/>
</dbReference>
<evidence type="ECO:0000313" key="1">
    <source>
        <dbReference type="EMBL" id="ACV21255.1"/>
    </source>
</evidence>
<dbReference type="HOGENOM" id="CLU_091283_2_1_11"/>